<dbReference type="Proteomes" id="UP000094960">
    <property type="component" value="Chromosome"/>
</dbReference>
<dbReference type="InterPro" id="IPR007530">
    <property type="entry name" value="Aminoglycoside_adenylylTfrase"/>
</dbReference>
<evidence type="ECO:0000313" key="2">
    <source>
        <dbReference type="Proteomes" id="UP000094960"/>
    </source>
</evidence>
<dbReference type="AlphaFoldDB" id="A0A1D7Y5R5"/>
<protein>
    <recommendedName>
        <fullName evidence="3">Polymerase nucleotidyl transferase domain-containing protein</fullName>
    </recommendedName>
</protein>
<dbReference type="CDD" id="cd05403">
    <property type="entry name" value="NT_KNTase_like"/>
    <property type="match status" value="1"/>
</dbReference>
<reference evidence="2" key="1">
    <citation type="submission" date="2016-09" db="EMBL/GenBank/DDBJ databases">
        <title>Streptomyces puniciscabiei strain:TW1S1 Genome sequencing and assembly.</title>
        <authorList>
            <person name="Kim M.-K."/>
            <person name="Kim S.B."/>
        </authorList>
    </citation>
    <scope>NUCLEOTIDE SEQUENCE [LARGE SCALE GENOMIC DNA]</scope>
    <source>
        <strain evidence="2">TW1S1</strain>
    </source>
</reference>
<sequence length="145" mass="15562">MHLATAPSPERVAEINEVIDRITRWARGRDDIVGLLLAGSCARNAARPDSDIDIVLLTTDESRYPLEDAWTVELGLGEVIRTQSWGPITERRCSTASGLEVELGIGSPAWAKTDPVDPGTHRVVTDGARVLHDPAGILGDLLAAC</sequence>
<proteinExistence type="predicted"/>
<name>A0A1D7Y5R5_9ACTN</name>
<organism evidence="1 2">
    <name type="scientific">Streptomyces fodineus</name>
    <dbReference type="NCBI Taxonomy" id="1904616"/>
    <lineage>
        <taxon>Bacteria</taxon>
        <taxon>Bacillati</taxon>
        <taxon>Actinomycetota</taxon>
        <taxon>Actinomycetes</taxon>
        <taxon>Kitasatosporales</taxon>
        <taxon>Streptomycetaceae</taxon>
        <taxon>Streptomyces</taxon>
    </lineage>
</organism>
<accession>A0A1D7Y5R5</accession>
<evidence type="ECO:0008006" key="3">
    <source>
        <dbReference type="Google" id="ProtNLM"/>
    </source>
</evidence>
<dbReference type="InterPro" id="IPR043519">
    <property type="entry name" value="NT_sf"/>
</dbReference>
<dbReference type="EMBL" id="CP017248">
    <property type="protein sequence ID" value="AOR30957.1"/>
    <property type="molecule type" value="Genomic_DNA"/>
</dbReference>
<dbReference type="Pfam" id="PF04439">
    <property type="entry name" value="Adenyl_transf"/>
    <property type="match status" value="1"/>
</dbReference>
<dbReference type="Gene3D" id="3.30.460.10">
    <property type="entry name" value="Beta Polymerase, domain 2"/>
    <property type="match status" value="1"/>
</dbReference>
<gene>
    <name evidence="1" type="ORF">BFF78_07765</name>
</gene>
<dbReference type="KEGG" id="spun:BFF78_07765"/>
<evidence type="ECO:0000313" key="1">
    <source>
        <dbReference type="EMBL" id="AOR30957.1"/>
    </source>
</evidence>
<keyword evidence="2" id="KW-1185">Reference proteome</keyword>
<dbReference type="SUPFAM" id="SSF81301">
    <property type="entry name" value="Nucleotidyltransferase"/>
    <property type="match status" value="1"/>
</dbReference>